<organism evidence="2 3">
    <name type="scientific">Rhododendron williamsianum</name>
    <dbReference type="NCBI Taxonomy" id="262921"/>
    <lineage>
        <taxon>Eukaryota</taxon>
        <taxon>Viridiplantae</taxon>
        <taxon>Streptophyta</taxon>
        <taxon>Embryophyta</taxon>
        <taxon>Tracheophyta</taxon>
        <taxon>Spermatophyta</taxon>
        <taxon>Magnoliopsida</taxon>
        <taxon>eudicotyledons</taxon>
        <taxon>Gunneridae</taxon>
        <taxon>Pentapetalae</taxon>
        <taxon>asterids</taxon>
        <taxon>Ericales</taxon>
        <taxon>Ericaceae</taxon>
        <taxon>Ericoideae</taxon>
        <taxon>Rhodoreae</taxon>
        <taxon>Rhododendron</taxon>
    </lineage>
</organism>
<feature type="compositionally biased region" description="Basic and acidic residues" evidence="1">
    <location>
        <begin position="199"/>
        <end position="215"/>
    </location>
</feature>
<evidence type="ECO:0000256" key="1">
    <source>
        <dbReference type="SAM" id="MobiDB-lite"/>
    </source>
</evidence>
<feature type="region of interest" description="Disordered" evidence="1">
    <location>
        <begin position="198"/>
        <end position="229"/>
    </location>
</feature>
<keyword evidence="3" id="KW-1185">Reference proteome</keyword>
<proteinExistence type="predicted"/>
<accession>A0A6A4LYQ2</accession>
<evidence type="ECO:0000313" key="3">
    <source>
        <dbReference type="Proteomes" id="UP000428333"/>
    </source>
</evidence>
<feature type="region of interest" description="Disordered" evidence="1">
    <location>
        <begin position="71"/>
        <end position="113"/>
    </location>
</feature>
<dbReference type="EMBL" id="QEFC01000965">
    <property type="protein sequence ID" value="KAE9461561.1"/>
    <property type="molecule type" value="Genomic_DNA"/>
</dbReference>
<reference evidence="2 3" key="1">
    <citation type="journal article" date="2019" name="Genome Biol. Evol.">
        <title>The Rhododendron genome and chromosomal organization provide insight into shared whole-genome duplications across the heath family (Ericaceae).</title>
        <authorList>
            <person name="Soza V.L."/>
            <person name="Lindsley D."/>
            <person name="Waalkes A."/>
            <person name="Ramage E."/>
            <person name="Patwardhan R.P."/>
            <person name="Burton J.N."/>
            <person name="Adey A."/>
            <person name="Kumar A."/>
            <person name="Qiu R."/>
            <person name="Shendure J."/>
            <person name="Hall B."/>
        </authorList>
    </citation>
    <scope>NUCLEOTIDE SEQUENCE [LARGE SCALE GENOMIC DNA]</scope>
    <source>
        <strain evidence="2">RSF 1966-606</strain>
    </source>
</reference>
<feature type="non-terminal residue" evidence="2">
    <location>
        <position position="1"/>
    </location>
</feature>
<protein>
    <submittedName>
        <fullName evidence="2">Uncharacterized protein</fullName>
    </submittedName>
</protein>
<name>A0A6A4LYQ2_9ERIC</name>
<dbReference type="AlphaFoldDB" id="A0A6A4LYQ2"/>
<comment type="caution">
    <text evidence="2">The sequence shown here is derived from an EMBL/GenBank/DDBJ whole genome shotgun (WGS) entry which is preliminary data.</text>
</comment>
<evidence type="ECO:0000313" key="2">
    <source>
        <dbReference type="EMBL" id="KAE9461561.1"/>
    </source>
</evidence>
<dbReference type="OrthoDB" id="1937661at2759"/>
<sequence>MGCITSKVITKSMSFHKEMSQSLPRTTDGIPVVEDRYNSSHIPDLYPSSTETFNAWELVAGLEQHRVNQEGNHEDLSLPSSSSVEKKRGIYKAKRSKSSQWLPENEIPPRVPRDFDRLDGLEFKWGSKGVVRARSFHTVEEYDAMVETIHLAGGPKNGFGNEHDSGTEMQLPHSKWSSKKPHLFDYYPSSTHDATISLSRDEESIRENSTTDERGTPITVGPGTREMLPSLTDSISAEKSQTFEDAAHEGSSSISGKGLKRKAIGKGLNSIQVPSTTEFPSVANLREWLYQGGQVYSPGAYVTPKFGSYNISKPRPRKERSEESIFDPNLVAAFEECMQQLEAEEDTVLRGIEQVLEKDYANDTEAEEESSSNNDKGDSAKMNRNRS</sequence>
<dbReference type="Proteomes" id="UP000428333">
    <property type="component" value="Linkage Group LG04"/>
</dbReference>
<gene>
    <name evidence="2" type="ORF">C3L33_06531</name>
</gene>
<feature type="region of interest" description="Disordered" evidence="1">
    <location>
        <begin position="359"/>
        <end position="387"/>
    </location>
</feature>